<name>A0AAN7DZT0_QUERU</name>
<dbReference type="PANTHER" id="PTHR33116">
    <property type="entry name" value="REVERSE TRANSCRIPTASE ZINC-BINDING DOMAIN-CONTAINING PROTEIN-RELATED-RELATED"/>
    <property type="match status" value="1"/>
</dbReference>
<dbReference type="EMBL" id="JAXUIC010000012">
    <property type="protein sequence ID" value="KAK4559009.1"/>
    <property type="molecule type" value="Genomic_DNA"/>
</dbReference>
<dbReference type="PANTHER" id="PTHR33116:SF86">
    <property type="entry name" value="REVERSE TRANSCRIPTASE DOMAIN-CONTAINING PROTEIN"/>
    <property type="match status" value="1"/>
</dbReference>
<keyword evidence="3" id="KW-1185">Reference proteome</keyword>
<gene>
    <name evidence="2" type="ORF">RGQ29_008306</name>
</gene>
<feature type="domain" description="Reverse transcriptase" evidence="1">
    <location>
        <begin position="337"/>
        <end position="507"/>
    </location>
</feature>
<organism evidence="2 3">
    <name type="scientific">Quercus rubra</name>
    <name type="common">Northern red oak</name>
    <name type="synonym">Quercus borealis</name>
    <dbReference type="NCBI Taxonomy" id="3512"/>
    <lineage>
        <taxon>Eukaryota</taxon>
        <taxon>Viridiplantae</taxon>
        <taxon>Streptophyta</taxon>
        <taxon>Embryophyta</taxon>
        <taxon>Tracheophyta</taxon>
        <taxon>Spermatophyta</taxon>
        <taxon>Magnoliopsida</taxon>
        <taxon>eudicotyledons</taxon>
        <taxon>Gunneridae</taxon>
        <taxon>Pentapetalae</taxon>
        <taxon>rosids</taxon>
        <taxon>fabids</taxon>
        <taxon>Fagales</taxon>
        <taxon>Fagaceae</taxon>
        <taxon>Quercus</taxon>
    </lineage>
</organism>
<comment type="caution">
    <text evidence="2">The sequence shown here is derived from an EMBL/GenBank/DDBJ whole genome shotgun (WGS) entry which is preliminary data.</text>
</comment>
<dbReference type="Pfam" id="PF00078">
    <property type="entry name" value="RVT_1"/>
    <property type="match status" value="1"/>
</dbReference>
<accession>A0AAN7DZT0</accession>
<dbReference type="InterPro" id="IPR036691">
    <property type="entry name" value="Endo/exonu/phosph_ase_sf"/>
</dbReference>
<protein>
    <recommendedName>
        <fullName evidence="1">Reverse transcriptase domain-containing protein</fullName>
    </recommendedName>
</protein>
<sequence>MGGKLALMWKEDIGLDVFKFSDNQISMMATESDGFQWALTGDFNEMLSSSEKLSCRPAPPRQLDAFRAALEHCNLVDLGFIGYPFTWNNRQLGTANTKERLDKAVANQMWRSKFPRTTVTHIVSHTSDHLPLILQNHAPPKHSHRRRRGFKFEEAWLLWDGCEQGGSSALETVNKKIGGCALELQVWGASKTHPGTEEIKNLQKRIEVLNRAPPTQQNRTSKELDEWLGKQEVYWAQRSRVNWIKHGIMDLQGGWVDDMGEVARVAVEYFNNLFSIGPCTRIEECLEAYLTSFNEDDIKAALFQMGPTKGPGLDVSAILEFLNSGHMLPELNHTHIMSDFRPISLCNVIYKIIAKSAFVLGRLIIDDVFVAYEALHMIHALKLDVSKAYDRVEWSFLWRIMLKLGFPESWADRVMSCVSSTSFSVLINGQPYECFTSLLQKAELEGHIHGVSICQRAPRISHLLFANDSLLFCQATKKETKEVLDILKLYAKASGQCINMEKSLVYFSSNTSSWKRELIKAMLGVSEVARFEAYLGLPTLVGRRKYHIFSFLKDGVWKKLQGWKGKILSRVGKEILIKVVAQSIPMYTMRHVGNERKIHWLSWDKLARPKIEGGMGFKDLHQFNLAMLVKQGWSHFLEATDSPNSSYTWKRSCWRVGNGRHIWVLHDAWIPNHTTSRVLYPARNIEEEMTIYELINQELRGWDREFIWKNFHHEDAEAILRVPLSYRDIPDTVVWIGEKSGEHFVKSGYREVQKIWKELKWVESSRGALGREVWKAIWNLRVPNKIKVFSWRACRSILPTRVNLSKKRITKLETEIHALWNCGGV</sequence>
<dbReference type="Proteomes" id="UP001324115">
    <property type="component" value="Unassembled WGS sequence"/>
</dbReference>
<proteinExistence type="predicted"/>
<dbReference type="SUPFAM" id="SSF56219">
    <property type="entry name" value="DNase I-like"/>
    <property type="match status" value="1"/>
</dbReference>
<dbReference type="AlphaFoldDB" id="A0AAN7DZT0"/>
<evidence type="ECO:0000313" key="2">
    <source>
        <dbReference type="EMBL" id="KAK4559009.1"/>
    </source>
</evidence>
<evidence type="ECO:0000313" key="3">
    <source>
        <dbReference type="Proteomes" id="UP001324115"/>
    </source>
</evidence>
<dbReference type="CDD" id="cd01650">
    <property type="entry name" value="RT_nLTR_like"/>
    <property type="match status" value="1"/>
</dbReference>
<dbReference type="Gene3D" id="3.60.10.10">
    <property type="entry name" value="Endonuclease/exonuclease/phosphatase"/>
    <property type="match status" value="1"/>
</dbReference>
<dbReference type="InterPro" id="IPR000477">
    <property type="entry name" value="RT_dom"/>
</dbReference>
<evidence type="ECO:0000259" key="1">
    <source>
        <dbReference type="Pfam" id="PF00078"/>
    </source>
</evidence>
<reference evidence="2 3" key="1">
    <citation type="journal article" date="2023" name="G3 (Bethesda)">
        <title>A haplotype-resolved chromosome-scale genome for Quercus rubra L. provides insights into the genetics of adaptive traits for red oak species.</title>
        <authorList>
            <person name="Kapoor B."/>
            <person name="Jenkins J."/>
            <person name="Schmutz J."/>
            <person name="Zhebentyayeva T."/>
            <person name="Kuelheim C."/>
            <person name="Coggeshall M."/>
            <person name="Heim C."/>
            <person name="Lasky J.R."/>
            <person name="Leites L."/>
            <person name="Islam-Faridi N."/>
            <person name="Romero-Severson J."/>
            <person name="DeLeo V.L."/>
            <person name="Lucas S.M."/>
            <person name="Lazic D."/>
            <person name="Gailing O."/>
            <person name="Carlson J."/>
            <person name="Staton M."/>
        </authorList>
    </citation>
    <scope>NUCLEOTIDE SEQUENCE [LARGE SCALE GENOMIC DNA]</scope>
    <source>
        <strain evidence="2">Pseudo-F2</strain>
    </source>
</reference>